<feature type="domain" description="PAS" evidence="17">
    <location>
        <begin position="295"/>
        <end position="365"/>
    </location>
</feature>
<keyword evidence="8" id="KW-0547">Nucleotide-binding</keyword>
<evidence type="ECO:0000259" key="17">
    <source>
        <dbReference type="PROSITE" id="PS50112"/>
    </source>
</evidence>
<evidence type="ECO:0000256" key="6">
    <source>
        <dbReference type="ARBA" id="ARBA00022679"/>
    </source>
</evidence>
<dbReference type="SMART" id="SM00388">
    <property type="entry name" value="HisKA"/>
    <property type="match status" value="1"/>
</dbReference>
<reference evidence="19 20" key="1">
    <citation type="submission" date="2022-06" db="EMBL/GenBank/DDBJ databases">
        <title>Actinoplanes abujensis sp. nov., isolated from Nigerian arid soil.</title>
        <authorList>
            <person name="Ding P."/>
        </authorList>
    </citation>
    <scope>NUCLEOTIDE SEQUENCE [LARGE SCALE GENOMIC DNA]</scope>
    <source>
        <strain evidence="20">TRM88002</strain>
    </source>
</reference>
<dbReference type="PANTHER" id="PTHR42878:SF7">
    <property type="entry name" value="SENSOR HISTIDINE KINASE GLRK"/>
    <property type="match status" value="1"/>
</dbReference>
<dbReference type="InterPro" id="IPR013655">
    <property type="entry name" value="PAS_fold_3"/>
</dbReference>
<dbReference type="CDD" id="cd18774">
    <property type="entry name" value="PDC2_HK_sensor"/>
    <property type="match status" value="1"/>
</dbReference>
<dbReference type="SUPFAM" id="SSF55785">
    <property type="entry name" value="PYP-like sensor domain (PAS domain)"/>
    <property type="match status" value="1"/>
</dbReference>
<comment type="caution">
    <text evidence="19">The sequence shown here is derived from an EMBL/GenBank/DDBJ whole genome shotgun (WGS) entry which is preliminary data.</text>
</comment>
<keyword evidence="20" id="KW-1185">Reference proteome</keyword>
<feature type="region of interest" description="Disordered" evidence="15">
    <location>
        <begin position="662"/>
        <end position="692"/>
    </location>
</feature>
<dbReference type="Proteomes" id="UP001523216">
    <property type="component" value="Unassembled WGS sequence"/>
</dbReference>
<dbReference type="Pfam" id="PF02518">
    <property type="entry name" value="HATPase_c"/>
    <property type="match status" value="1"/>
</dbReference>
<evidence type="ECO:0000313" key="20">
    <source>
        <dbReference type="Proteomes" id="UP001523216"/>
    </source>
</evidence>
<evidence type="ECO:0000256" key="4">
    <source>
        <dbReference type="ARBA" id="ARBA00012438"/>
    </source>
</evidence>
<proteinExistence type="predicted"/>
<dbReference type="SMART" id="SM00091">
    <property type="entry name" value="PAS"/>
    <property type="match status" value="1"/>
</dbReference>
<dbReference type="PROSITE" id="PS50112">
    <property type="entry name" value="PAS"/>
    <property type="match status" value="1"/>
</dbReference>
<evidence type="ECO:0000256" key="13">
    <source>
        <dbReference type="ARBA" id="ARBA00023136"/>
    </source>
</evidence>
<accession>A0ABT0XW61</accession>
<dbReference type="PROSITE" id="PS50109">
    <property type="entry name" value="HIS_KIN"/>
    <property type="match status" value="1"/>
</dbReference>
<dbReference type="InterPro" id="IPR005467">
    <property type="entry name" value="His_kinase_dom"/>
</dbReference>
<evidence type="ECO:0000256" key="1">
    <source>
        <dbReference type="ARBA" id="ARBA00000085"/>
    </source>
</evidence>
<evidence type="ECO:0000256" key="12">
    <source>
        <dbReference type="ARBA" id="ARBA00023012"/>
    </source>
</evidence>
<protein>
    <recommendedName>
        <fullName evidence="14">Sensor-like histidine kinase SenX3</fullName>
        <ecNumber evidence="4">2.7.13.3</ecNumber>
    </recommendedName>
</protein>
<dbReference type="InterPro" id="IPR036097">
    <property type="entry name" value="HisK_dim/P_sf"/>
</dbReference>
<keyword evidence="13" id="KW-0472">Membrane</keyword>
<dbReference type="InterPro" id="IPR001610">
    <property type="entry name" value="PAC"/>
</dbReference>
<dbReference type="CDD" id="cd18773">
    <property type="entry name" value="PDC1_HK_sensor"/>
    <property type="match status" value="1"/>
</dbReference>
<comment type="subcellular location">
    <subcellularLocation>
        <location evidence="3">Cell membrane</location>
    </subcellularLocation>
    <subcellularLocation>
        <location evidence="2">Membrane</location>
        <topology evidence="2">Multi-pass membrane protein</topology>
    </subcellularLocation>
</comment>
<dbReference type="SMART" id="SM00387">
    <property type="entry name" value="HATPase_c"/>
    <property type="match status" value="1"/>
</dbReference>
<dbReference type="Pfam" id="PF08447">
    <property type="entry name" value="PAS_3"/>
    <property type="match status" value="1"/>
</dbReference>
<sequence>MPLLIWLLLAAIATTGLLWQQRESRQAVAQRFELRVSLMRDFVTSYTADLIERESVQARASLTGASVGADQFRQAVAGFGYPAAVLIDNRGRALQVTPSDPAVIGTELTSRYAHLRIALREGRPAVSPVVRSAVRGVPVVAFAVPFDSLSGRRVFSGAVTVRDGPLSAYLTSALSLSGAQIQLVDSAGSIVAANRPLDADIPTLAEENGPLAAAVGRSDHGRYRAGDQWWRYSSTPIAGTPWKLSATVSENVLYAAQADNDLAGRAALIGAAAVGLLVVVAIARARRSHEDLTSSEQRFRKIFDDSAIGMTLTDVRGRFIRVNPAACRLFGRTEADLIGRRYTDMIHPDDLEAVRAHGRAFLEQRADSFRREVRYVHADGHIRETATTSALLRDVDGRPTHFATQIVDMTERRALERARLAGEAELEQRAQQLQEANAHLADFIAMLSHDVQQPLTKIVGLGELLLEDWDHSSEGDKHSDVRRITSAGHRASELVNDVLTLARLDAGAMRARPVSLDLCHLVRGVVSAHQAGESTPVRVVAPDQTRGQADRKLLELILGNLLSNATKYGEPPIEVTVANRPDHVEIRVADHGEGVPVSFVPRLFDRFARAETGVAVSTSGTGLGLYLVRQLAGASGLEIAYQPNEPRGAVFVVTVPYTREDGPSPARTGFSRAGLRAHGMGPAAQDRARHAG</sequence>
<evidence type="ECO:0000256" key="7">
    <source>
        <dbReference type="ARBA" id="ARBA00022692"/>
    </source>
</evidence>
<dbReference type="PANTHER" id="PTHR42878">
    <property type="entry name" value="TWO-COMPONENT HISTIDINE KINASE"/>
    <property type="match status" value="1"/>
</dbReference>
<dbReference type="PRINTS" id="PR00344">
    <property type="entry name" value="BCTRLSENSOR"/>
</dbReference>
<evidence type="ECO:0000259" key="18">
    <source>
        <dbReference type="PROSITE" id="PS50113"/>
    </source>
</evidence>
<dbReference type="CDD" id="cd00082">
    <property type="entry name" value="HisKA"/>
    <property type="match status" value="1"/>
</dbReference>
<dbReference type="EMBL" id="JAMQOL010000012">
    <property type="protein sequence ID" value="MCM4077880.1"/>
    <property type="molecule type" value="Genomic_DNA"/>
</dbReference>
<feature type="domain" description="PAC" evidence="18">
    <location>
        <begin position="369"/>
        <end position="421"/>
    </location>
</feature>
<evidence type="ECO:0000256" key="11">
    <source>
        <dbReference type="ARBA" id="ARBA00022989"/>
    </source>
</evidence>
<evidence type="ECO:0000259" key="16">
    <source>
        <dbReference type="PROSITE" id="PS50109"/>
    </source>
</evidence>
<keyword evidence="9" id="KW-0418">Kinase</keyword>
<dbReference type="InterPro" id="IPR035965">
    <property type="entry name" value="PAS-like_dom_sf"/>
</dbReference>
<dbReference type="NCBIfam" id="TIGR00229">
    <property type="entry name" value="sensory_box"/>
    <property type="match status" value="1"/>
</dbReference>
<evidence type="ECO:0000256" key="15">
    <source>
        <dbReference type="SAM" id="MobiDB-lite"/>
    </source>
</evidence>
<evidence type="ECO:0000256" key="8">
    <source>
        <dbReference type="ARBA" id="ARBA00022741"/>
    </source>
</evidence>
<evidence type="ECO:0000256" key="9">
    <source>
        <dbReference type="ARBA" id="ARBA00022777"/>
    </source>
</evidence>
<dbReference type="InterPro" id="IPR000014">
    <property type="entry name" value="PAS"/>
</dbReference>
<feature type="domain" description="Histidine kinase" evidence="16">
    <location>
        <begin position="446"/>
        <end position="659"/>
    </location>
</feature>
<dbReference type="RefSeq" id="WP_251797733.1">
    <property type="nucleotide sequence ID" value="NZ_JAMQOL010000012.1"/>
</dbReference>
<dbReference type="CDD" id="cd00130">
    <property type="entry name" value="PAS"/>
    <property type="match status" value="1"/>
</dbReference>
<evidence type="ECO:0000256" key="2">
    <source>
        <dbReference type="ARBA" id="ARBA00004141"/>
    </source>
</evidence>
<dbReference type="InterPro" id="IPR003661">
    <property type="entry name" value="HisK_dim/P_dom"/>
</dbReference>
<gene>
    <name evidence="19" type="ORF">LXN57_09905</name>
</gene>
<keyword evidence="12" id="KW-0902">Two-component regulatory system</keyword>
<dbReference type="InterPro" id="IPR036890">
    <property type="entry name" value="HATPase_C_sf"/>
</dbReference>
<dbReference type="Pfam" id="PF00512">
    <property type="entry name" value="HisKA"/>
    <property type="match status" value="1"/>
</dbReference>
<evidence type="ECO:0000256" key="14">
    <source>
        <dbReference type="ARBA" id="ARBA00039401"/>
    </source>
</evidence>
<keyword evidence="6" id="KW-0808">Transferase</keyword>
<keyword evidence="5" id="KW-0597">Phosphoprotein</keyword>
<evidence type="ECO:0000256" key="3">
    <source>
        <dbReference type="ARBA" id="ARBA00004236"/>
    </source>
</evidence>
<dbReference type="InterPro" id="IPR050351">
    <property type="entry name" value="BphY/WalK/GraS-like"/>
</dbReference>
<evidence type="ECO:0000256" key="10">
    <source>
        <dbReference type="ARBA" id="ARBA00022840"/>
    </source>
</evidence>
<dbReference type="InterPro" id="IPR003594">
    <property type="entry name" value="HATPase_dom"/>
</dbReference>
<dbReference type="Gene3D" id="3.30.450.20">
    <property type="entry name" value="PAS domain"/>
    <property type="match status" value="1"/>
</dbReference>
<dbReference type="InterPro" id="IPR004358">
    <property type="entry name" value="Sig_transdc_His_kin-like_C"/>
</dbReference>
<dbReference type="SUPFAM" id="SSF55874">
    <property type="entry name" value="ATPase domain of HSP90 chaperone/DNA topoisomerase II/histidine kinase"/>
    <property type="match status" value="1"/>
</dbReference>
<dbReference type="Gene3D" id="3.30.565.10">
    <property type="entry name" value="Histidine kinase-like ATPase, C-terminal domain"/>
    <property type="match status" value="1"/>
</dbReference>
<keyword evidence="7" id="KW-0812">Transmembrane</keyword>
<dbReference type="Gene3D" id="1.10.287.130">
    <property type="match status" value="1"/>
</dbReference>
<dbReference type="InterPro" id="IPR000700">
    <property type="entry name" value="PAS-assoc_C"/>
</dbReference>
<evidence type="ECO:0000313" key="19">
    <source>
        <dbReference type="EMBL" id="MCM4077880.1"/>
    </source>
</evidence>
<keyword evidence="10" id="KW-0067">ATP-binding</keyword>
<dbReference type="SMART" id="SM00086">
    <property type="entry name" value="PAC"/>
    <property type="match status" value="1"/>
</dbReference>
<name>A0ABT0XW61_9ACTN</name>
<comment type="catalytic activity">
    <reaction evidence="1">
        <text>ATP + protein L-histidine = ADP + protein N-phospho-L-histidine.</text>
        <dbReference type="EC" id="2.7.13.3"/>
    </reaction>
</comment>
<organism evidence="19 20">
    <name type="scientific">Paractinoplanes hotanensis</name>
    <dbReference type="NCBI Taxonomy" id="2906497"/>
    <lineage>
        <taxon>Bacteria</taxon>
        <taxon>Bacillati</taxon>
        <taxon>Actinomycetota</taxon>
        <taxon>Actinomycetes</taxon>
        <taxon>Micromonosporales</taxon>
        <taxon>Micromonosporaceae</taxon>
        <taxon>Paractinoplanes</taxon>
    </lineage>
</organism>
<keyword evidence="11" id="KW-1133">Transmembrane helix</keyword>
<dbReference type="EC" id="2.7.13.3" evidence="4"/>
<dbReference type="SUPFAM" id="SSF47384">
    <property type="entry name" value="Homodimeric domain of signal transducing histidine kinase"/>
    <property type="match status" value="1"/>
</dbReference>
<evidence type="ECO:0000256" key="5">
    <source>
        <dbReference type="ARBA" id="ARBA00022553"/>
    </source>
</evidence>
<dbReference type="PROSITE" id="PS50113">
    <property type="entry name" value="PAC"/>
    <property type="match status" value="1"/>
</dbReference>